<name>A0A151MPL9_ALLMI</name>
<dbReference type="Proteomes" id="UP000050525">
    <property type="component" value="Unassembled WGS sequence"/>
</dbReference>
<gene>
    <name evidence="1" type="ORF">Y1Q_0002124</name>
</gene>
<protein>
    <recommendedName>
        <fullName evidence="3">Reverse transcriptase domain-containing protein</fullName>
    </recommendedName>
</protein>
<dbReference type="EMBL" id="AKHW03005470">
    <property type="protein sequence ID" value="KYO26487.1"/>
    <property type="molecule type" value="Genomic_DNA"/>
</dbReference>
<evidence type="ECO:0000313" key="2">
    <source>
        <dbReference type="Proteomes" id="UP000050525"/>
    </source>
</evidence>
<evidence type="ECO:0008006" key="3">
    <source>
        <dbReference type="Google" id="ProtNLM"/>
    </source>
</evidence>
<keyword evidence="2" id="KW-1185">Reference proteome</keyword>
<organism evidence="1 2">
    <name type="scientific">Alligator mississippiensis</name>
    <name type="common">American alligator</name>
    <dbReference type="NCBI Taxonomy" id="8496"/>
    <lineage>
        <taxon>Eukaryota</taxon>
        <taxon>Metazoa</taxon>
        <taxon>Chordata</taxon>
        <taxon>Craniata</taxon>
        <taxon>Vertebrata</taxon>
        <taxon>Euteleostomi</taxon>
        <taxon>Archelosauria</taxon>
        <taxon>Archosauria</taxon>
        <taxon>Crocodylia</taxon>
        <taxon>Alligatoridae</taxon>
        <taxon>Alligatorinae</taxon>
        <taxon>Alligator</taxon>
    </lineage>
</organism>
<dbReference type="AlphaFoldDB" id="A0A151MPL9"/>
<sequence>MTCLRDGAGVEHWSKEGILETAAAFYQELYTVQPEDPGSMQQCLQGFTWVLREAEQQQLEEEWMLEEVEKTLWSFKNGKTPGSDGLPKEFYVAFWDLLGSDLLELFQE</sequence>
<accession>A0A151MPL9</accession>
<evidence type="ECO:0000313" key="1">
    <source>
        <dbReference type="EMBL" id="KYO26487.1"/>
    </source>
</evidence>
<proteinExistence type="predicted"/>
<reference evidence="1 2" key="1">
    <citation type="journal article" date="2012" name="Genome Biol.">
        <title>Sequencing three crocodilian genomes to illuminate the evolution of archosaurs and amniotes.</title>
        <authorList>
            <person name="St John J.A."/>
            <person name="Braun E.L."/>
            <person name="Isberg S.R."/>
            <person name="Miles L.G."/>
            <person name="Chong A.Y."/>
            <person name="Gongora J."/>
            <person name="Dalzell P."/>
            <person name="Moran C."/>
            <person name="Bed'hom B."/>
            <person name="Abzhanov A."/>
            <person name="Burgess S.C."/>
            <person name="Cooksey A.M."/>
            <person name="Castoe T.A."/>
            <person name="Crawford N.G."/>
            <person name="Densmore L.D."/>
            <person name="Drew J.C."/>
            <person name="Edwards S.V."/>
            <person name="Faircloth B.C."/>
            <person name="Fujita M.K."/>
            <person name="Greenwold M.J."/>
            <person name="Hoffmann F.G."/>
            <person name="Howard J.M."/>
            <person name="Iguchi T."/>
            <person name="Janes D.E."/>
            <person name="Khan S.Y."/>
            <person name="Kohno S."/>
            <person name="de Koning A.J."/>
            <person name="Lance S.L."/>
            <person name="McCarthy F.M."/>
            <person name="McCormack J.E."/>
            <person name="Merchant M.E."/>
            <person name="Peterson D.G."/>
            <person name="Pollock D.D."/>
            <person name="Pourmand N."/>
            <person name="Raney B.J."/>
            <person name="Roessler K.A."/>
            <person name="Sanford J.R."/>
            <person name="Sawyer R.H."/>
            <person name="Schmidt C.J."/>
            <person name="Triplett E.W."/>
            <person name="Tuberville T.D."/>
            <person name="Venegas-Anaya M."/>
            <person name="Howard J.T."/>
            <person name="Jarvis E.D."/>
            <person name="Guillette L.J.Jr."/>
            <person name="Glenn T.C."/>
            <person name="Green R.E."/>
            <person name="Ray D.A."/>
        </authorList>
    </citation>
    <scope>NUCLEOTIDE SEQUENCE [LARGE SCALE GENOMIC DNA]</scope>
    <source>
        <strain evidence="1">KSC_2009_1</strain>
    </source>
</reference>
<comment type="caution">
    <text evidence="1">The sequence shown here is derived from an EMBL/GenBank/DDBJ whole genome shotgun (WGS) entry which is preliminary data.</text>
</comment>